<dbReference type="GO" id="GO:0005524">
    <property type="term" value="F:ATP binding"/>
    <property type="evidence" value="ECO:0007669"/>
    <property type="project" value="InterPro"/>
</dbReference>
<keyword evidence="3" id="KW-1185">Reference proteome</keyword>
<feature type="domain" description="AAA+ ATPase" evidence="1">
    <location>
        <begin position="533"/>
        <end position="658"/>
    </location>
</feature>
<dbReference type="Proteomes" id="UP000518887">
    <property type="component" value="Unassembled WGS sequence"/>
</dbReference>
<dbReference type="CDD" id="cd19481">
    <property type="entry name" value="RecA-like_protease"/>
    <property type="match status" value="1"/>
</dbReference>
<evidence type="ECO:0000259" key="1">
    <source>
        <dbReference type="SMART" id="SM00382"/>
    </source>
</evidence>
<dbReference type="PANTHER" id="PTHR46411">
    <property type="entry name" value="FAMILY ATPASE, PUTATIVE-RELATED"/>
    <property type="match status" value="1"/>
</dbReference>
<dbReference type="GO" id="GO:0016887">
    <property type="term" value="F:ATP hydrolysis activity"/>
    <property type="evidence" value="ECO:0007669"/>
    <property type="project" value="InterPro"/>
</dbReference>
<gene>
    <name evidence="2" type="ORF">HNP76_002169</name>
</gene>
<dbReference type="SUPFAM" id="SSF52540">
    <property type="entry name" value="P-loop containing nucleoside triphosphate hydrolases"/>
    <property type="match status" value="1"/>
</dbReference>
<sequence length="744" mass="86046">MNILKNITTNNSDSVTGKIVPEFDFADNSLVSYMYCMVCQQLNLGGHEYDERLMKQVFTEEEFKRVGSLYIDVVKEKEPRKFEKFTRRDNSYEFEEIVRSFCSSQKNRPALYFGLLYYACNKKLENIFNHENPLITIKNSSFMVNFTNTFNLNEYETTFLLLNLFGHKNIWFLPEPLPVENKIKICSRFFPDIETLSESIVNQMNKRLINLGLFSDDWDVSDYVYSYFSGNAYPFKLSFLYSQEYSDCYSMDSIATENFEHIHITDKIISKCKRTKKGCYITVSNADEFRSKNFLSYSNHCNNIFTLEIFSETTGFDKNDLVFFLIAVSSQLQDNNGVLLLGKSILSNFLQENTDNHNTIKIYTSSSKKEKESAGKIPYELFQYIHTPVFLLTDSLDSDESKSLNKELKIVYNWDLKNPSQKEYEEQLKQFLTSKKFDQNLIESTAKECKHLQISPEKWNDIANLVSILKDSSEYEVKQLIEAKFQSSDNKKNIRKNSHYSLDALKTTEPVENIVKALQNAEKWQSDEYNSESGIRILNYGASGTGKTAFVENTAKLLDKPLKIVRASDILGMYVGETEKNIKQAFEEAAESNSILLIDEADSFLHSRGDNINRHNDSKVNEFLVQMERFPGILFCNTNLPDNLDSATDRRFHMKIGFEPLDKEGISLLCKSYFEKFEFTERQINKIYDAGDVTPGDFGSLFGRMRFTDPDEVNPELICNELIKLVKGKKRSWENKKAIGFCGC</sequence>
<proteinExistence type="predicted"/>
<dbReference type="PANTHER" id="PTHR46411:SF2">
    <property type="entry name" value="AAA+ ATPASE DOMAIN-CONTAINING PROTEIN"/>
    <property type="match status" value="1"/>
</dbReference>
<dbReference type="InterPro" id="IPR003593">
    <property type="entry name" value="AAA+_ATPase"/>
</dbReference>
<evidence type="ECO:0000313" key="2">
    <source>
        <dbReference type="EMBL" id="MBB5226788.1"/>
    </source>
</evidence>
<dbReference type="AlphaFoldDB" id="A0A7W8LMY4"/>
<name>A0A7W8LMY4_9SPIR</name>
<evidence type="ECO:0000313" key="3">
    <source>
        <dbReference type="Proteomes" id="UP000518887"/>
    </source>
</evidence>
<dbReference type="GO" id="GO:0000502">
    <property type="term" value="C:proteasome complex"/>
    <property type="evidence" value="ECO:0007669"/>
    <property type="project" value="UniProtKB-KW"/>
</dbReference>
<keyword evidence="2" id="KW-0647">Proteasome</keyword>
<dbReference type="InterPro" id="IPR003959">
    <property type="entry name" value="ATPase_AAA_core"/>
</dbReference>
<accession>A0A7W8LMY4</accession>
<organism evidence="2 3">
    <name type="scientific">Treponema ruminis</name>
    <dbReference type="NCBI Taxonomy" id="744515"/>
    <lineage>
        <taxon>Bacteria</taxon>
        <taxon>Pseudomonadati</taxon>
        <taxon>Spirochaetota</taxon>
        <taxon>Spirochaetia</taxon>
        <taxon>Spirochaetales</taxon>
        <taxon>Treponemataceae</taxon>
        <taxon>Treponema</taxon>
    </lineage>
</organism>
<protein>
    <submittedName>
        <fullName evidence="2">ATP-dependent 26S proteasome regulatory subunit</fullName>
    </submittedName>
</protein>
<dbReference type="Pfam" id="PF00004">
    <property type="entry name" value="AAA"/>
    <property type="match status" value="1"/>
</dbReference>
<dbReference type="InterPro" id="IPR027417">
    <property type="entry name" value="P-loop_NTPase"/>
</dbReference>
<dbReference type="EMBL" id="JACHFQ010000006">
    <property type="protein sequence ID" value="MBB5226788.1"/>
    <property type="molecule type" value="Genomic_DNA"/>
</dbReference>
<reference evidence="2 3" key="1">
    <citation type="submission" date="2020-08" db="EMBL/GenBank/DDBJ databases">
        <title>Genomic Encyclopedia of Type Strains, Phase IV (KMG-IV): sequencing the most valuable type-strain genomes for metagenomic binning, comparative biology and taxonomic classification.</title>
        <authorList>
            <person name="Goeker M."/>
        </authorList>
    </citation>
    <scope>NUCLEOTIDE SEQUENCE [LARGE SCALE GENOMIC DNA]</scope>
    <source>
        <strain evidence="2 3">DSM 103462</strain>
    </source>
</reference>
<dbReference type="RefSeq" id="WP_184660361.1">
    <property type="nucleotide sequence ID" value="NZ_CP031518.1"/>
</dbReference>
<dbReference type="Gene3D" id="3.40.50.300">
    <property type="entry name" value="P-loop containing nucleotide triphosphate hydrolases"/>
    <property type="match status" value="1"/>
</dbReference>
<comment type="caution">
    <text evidence="2">The sequence shown here is derived from an EMBL/GenBank/DDBJ whole genome shotgun (WGS) entry which is preliminary data.</text>
</comment>
<dbReference type="SMART" id="SM00382">
    <property type="entry name" value="AAA"/>
    <property type="match status" value="1"/>
</dbReference>